<dbReference type="GO" id="GO:0035256">
    <property type="term" value="F:G protein-coupled glutamate receptor binding"/>
    <property type="evidence" value="ECO:0007669"/>
    <property type="project" value="InterPro"/>
</dbReference>
<accession>A0A3P9Q2R1</accession>
<feature type="compositionally biased region" description="Polar residues" evidence="2">
    <location>
        <begin position="159"/>
        <end position="168"/>
    </location>
</feature>
<keyword evidence="1" id="KW-0175">Coiled coil</keyword>
<reference evidence="4" key="1">
    <citation type="submission" date="2013-11" db="EMBL/GenBank/DDBJ databases">
        <title>The genomic landscape of the Guanapo guppy.</title>
        <authorList>
            <person name="Kuenstner A."/>
            <person name="Dreyer C."/>
        </authorList>
    </citation>
    <scope>NUCLEOTIDE SEQUENCE</scope>
    <source>
        <strain evidence="4">Guanapo</strain>
    </source>
</reference>
<dbReference type="Gene3D" id="1.20.5.1700">
    <property type="match status" value="1"/>
</dbReference>
<organism evidence="3 4">
    <name type="scientific">Poecilia reticulata</name>
    <name type="common">Guppy</name>
    <name type="synonym">Acanthophacelus reticulatus</name>
    <dbReference type="NCBI Taxonomy" id="8081"/>
    <lineage>
        <taxon>Eukaryota</taxon>
        <taxon>Metazoa</taxon>
        <taxon>Chordata</taxon>
        <taxon>Craniata</taxon>
        <taxon>Vertebrata</taxon>
        <taxon>Euteleostomi</taxon>
        <taxon>Actinopterygii</taxon>
        <taxon>Neopterygii</taxon>
        <taxon>Teleostei</taxon>
        <taxon>Neoteleostei</taxon>
        <taxon>Acanthomorphata</taxon>
        <taxon>Ovalentaria</taxon>
        <taxon>Atherinomorphae</taxon>
        <taxon>Cyprinodontiformes</taxon>
        <taxon>Poeciliidae</taxon>
        <taxon>Poeciliinae</taxon>
        <taxon>Poecilia</taxon>
    </lineage>
</organism>
<evidence type="ECO:0000313" key="3">
    <source>
        <dbReference type="Ensembl" id="ENSPREP00000028360.1"/>
    </source>
</evidence>
<evidence type="ECO:0000313" key="4">
    <source>
        <dbReference type="Proteomes" id="UP000242638"/>
    </source>
</evidence>
<dbReference type="GeneTree" id="ENSGT00940000156354"/>
<evidence type="ECO:0000256" key="1">
    <source>
        <dbReference type="SAM" id="Coils"/>
    </source>
</evidence>
<sequence length="377" mass="42610">MVSCVLNSHISVDSLPAAVLRQCNPPSPAAMTNAGPRRCTFHPPTGYHQQHHHPQHDLHQDVAEVRPVGRQPGQHRLRPRLLVRESLEQGGLWGRGDYALLILLNSRQSTRVSFYLWFQFAEKFAEFKEAARLAKEKSQEKTELSSTPSQESAPGDLQSPLTPESINGTDEDRVTPNTPKHSEARAEPPQNALPFSHSSSSINKHWEAELAALKGNNAKLTAALLESTANVKQWKQQLAAYQEEAERLHKRVTELECVSGQTTVNKSQKTELNRTIEELEAALRAKEEELERLKEEVESANEFKFQKDSLTQKLKETESRNQTLEAQLSDLEQRLESSQLEREAYMKSLRSLLELLDSKIFELTELRDTLAKLVEGS</sequence>
<dbReference type="Ensembl" id="ENSPRET00000028672.1">
    <property type="protein sequence ID" value="ENSPREP00000028360.1"/>
    <property type="gene ID" value="ENSPREG00000019187.1"/>
</dbReference>
<reference evidence="3" key="3">
    <citation type="submission" date="2025-09" db="UniProtKB">
        <authorList>
            <consortium name="Ensembl"/>
        </authorList>
    </citation>
    <scope>IDENTIFICATION</scope>
    <source>
        <strain evidence="3">Guanapo</strain>
    </source>
</reference>
<feature type="region of interest" description="Disordered" evidence="2">
    <location>
        <begin position="138"/>
        <end position="199"/>
    </location>
</feature>
<dbReference type="AlphaFoldDB" id="A0A3P9Q2R1"/>
<feature type="coiled-coil region" evidence="1">
    <location>
        <begin position="203"/>
        <end position="348"/>
    </location>
</feature>
<dbReference type="Proteomes" id="UP000242638">
    <property type="component" value="Unassembled WGS sequence"/>
</dbReference>
<proteinExistence type="predicted"/>
<dbReference type="InterPro" id="IPR045027">
    <property type="entry name" value="Homer"/>
</dbReference>
<protein>
    <submittedName>
        <fullName evidence="3">Homer scaffold protein 1</fullName>
    </submittedName>
</protein>
<name>A0A3P9Q2R1_POERE</name>
<evidence type="ECO:0000256" key="2">
    <source>
        <dbReference type="SAM" id="MobiDB-lite"/>
    </source>
</evidence>
<dbReference type="STRING" id="8081.ENSPREP00000028360"/>
<reference evidence="3" key="2">
    <citation type="submission" date="2025-08" db="UniProtKB">
        <authorList>
            <consortium name="Ensembl"/>
        </authorList>
    </citation>
    <scope>IDENTIFICATION</scope>
    <source>
        <strain evidence="3">Guanapo</strain>
    </source>
</reference>
<dbReference type="PANTHER" id="PTHR10918">
    <property type="entry name" value="HOMER"/>
    <property type="match status" value="1"/>
</dbReference>
<keyword evidence="4" id="KW-1185">Reference proteome</keyword>
<feature type="compositionally biased region" description="Basic and acidic residues" evidence="2">
    <location>
        <begin position="170"/>
        <end position="186"/>
    </location>
</feature>
<dbReference type="Bgee" id="ENSPREG00000019187">
    <property type="expression patterns" value="Expressed in head and 1 other cell type or tissue"/>
</dbReference>